<dbReference type="Proteomes" id="UP000294003">
    <property type="component" value="Unassembled WGS sequence"/>
</dbReference>
<feature type="region of interest" description="Disordered" evidence="6">
    <location>
        <begin position="1002"/>
        <end position="1030"/>
    </location>
</feature>
<feature type="region of interest" description="Disordered" evidence="6">
    <location>
        <begin position="51"/>
        <end position="81"/>
    </location>
</feature>
<keyword evidence="2" id="KW-0963">Cytoplasm</keyword>
<dbReference type="InterPro" id="IPR047149">
    <property type="entry name" value="KIF11-like"/>
</dbReference>
<organism evidence="7 8">
    <name type="scientific">Monosporascus cannonballus</name>
    <dbReference type="NCBI Taxonomy" id="155416"/>
    <lineage>
        <taxon>Eukaryota</taxon>
        <taxon>Fungi</taxon>
        <taxon>Dikarya</taxon>
        <taxon>Ascomycota</taxon>
        <taxon>Pezizomycotina</taxon>
        <taxon>Sordariomycetes</taxon>
        <taxon>Xylariomycetidae</taxon>
        <taxon>Xylariales</taxon>
        <taxon>Xylariales incertae sedis</taxon>
        <taxon>Monosporascus</taxon>
    </lineage>
</organism>
<gene>
    <name evidence="7" type="ORF">DL762_005031</name>
</gene>
<feature type="compositionally biased region" description="Polar residues" evidence="6">
    <location>
        <begin position="419"/>
        <end position="431"/>
    </location>
</feature>
<keyword evidence="4" id="KW-0206">Cytoskeleton</keyword>
<dbReference type="PANTHER" id="PTHR47970:SF12">
    <property type="entry name" value="KINESIN FAMILY MEMBER 11"/>
    <property type="match status" value="1"/>
</dbReference>
<feature type="region of interest" description="Disordered" evidence="6">
    <location>
        <begin position="390"/>
        <end position="433"/>
    </location>
</feature>
<comment type="subcellular location">
    <subcellularLocation>
        <location evidence="1">Cytoplasm</location>
        <location evidence="1">Cytoskeleton</location>
    </subcellularLocation>
</comment>
<dbReference type="EMBL" id="QJNS01000128">
    <property type="protein sequence ID" value="RYO85798.1"/>
    <property type="molecule type" value="Genomic_DNA"/>
</dbReference>
<feature type="compositionally biased region" description="Basic residues" evidence="6">
    <location>
        <begin position="261"/>
        <end position="280"/>
    </location>
</feature>
<evidence type="ECO:0000256" key="2">
    <source>
        <dbReference type="ARBA" id="ARBA00022490"/>
    </source>
</evidence>
<accession>A0ABY0H939</accession>
<feature type="compositionally biased region" description="Polar residues" evidence="6">
    <location>
        <begin position="1235"/>
        <end position="1252"/>
    </location>
</feature>
<feature type="region of interest" description="Disordered" evidence="6">
    <location>
        <begin position="1065"/>
        <end position="1275"/>
    </location>
</feature>
<feature type="compositionally biased region" description="Polar residues" evidence="6">
    <location>
        <begin position="51"/>
        <end position="61"/>
    </location>
</feature>
<feature type="coiled-coil region" evidence="5">
    <location>
        <begin position="459"/>
        <end position="649"/>
    </location>
</feature>
<feature type="compositionally biased region" description="Polar residues" evidence="6">
    <location>
        <begin position="18"/>
        <end position="29"/>
    </location>
</feature>
<keyword evidence="5" id="KW-0175">Coiled coil</keyword>
<sequence length="1275" mass="142973">MEVSPVRLSLDSPDPRDASQNQAAENPAISSQVEYLQPIQDSQEVAYQFTEGDNSIEQSSHIAHPPQPLQGRHLSRPDVNEQEDFMATFEYAKAPSRKPGPKYPGLAREPQPFMSGFFRQLNVGSPADTGRQGLQEPSATDYTDGQETISPNTDENHVTKGQDFPQLPPSYGAPAPKRERHVTMGEASCSSKAQQSTMFSTGKRHHMEIPVESPATGENRHADELPDDSSERSVAESQQKPKSVPFRDTPGSGSNPGSPRSRLRRKGASPRLSQRRKHRAATPVSSVKLPKALAMSRERALVQMTSPRRAAPGTRLPKSPARSEPKPPLGRTARKTQDAARDMAPPPRSTHRDRHVLGGDLAFTGPARNRVIDMPYHSEATYAMRHQNPVRPPPQHAEMIRPSSEASNISKPRDPPSRIVSQSSSFHQQPDPNLEEYNRHLSALSKKWNAHFSYEKRLVDRYQDNVVKLQEELEDRDAVIQECHAEIETRDAEIDTLERENEELLVARQQMETDLSESSQRVATMEEKLRSYRECLNNAMQEQQQLYKRCKEKCKETITEIKAEEKDQKEALEKALSSSESVRVSLQSKIASVVQEARNHSEQLGRTITELQTKLEEREKEVSREQEHANDLRAQLDKAQSTHEQALQSIVSKNQEILQKSDRQHGTIEELRTLAQGQIEKLSGILKVVEGSKTERGVDPEALTKSLQDSMTLTISGALSEMQQAIPNRDSPTETMEQLSENIDSIRCLCEGLHEQLCNSEAASDWQERFHQVNLTAQAQMQQIQQLDYHLQQATEGLNAQSEENKELQGRLTEMKNEARANKDSNTKIGDLIKQAERLETVLSEKDEVIKKSEEKIKIAEEKVRNQAHMLEEKEDQIHREVEEHKQSLETVLEERAKLRQHTKDLEKRIGDLICENSQLEDDLTKARQEISLNQHNNSQLMGDLLTAEAERESLRPGHKEWKRTRVEIVQIIQICQSLKRLAKDKTKSGEMDERLKELFEIQKRLSGKSGTQDGESSPEREPSPLRQRQVLLKVPGSYEREVAVSVQRERATRRNSGAVRGIMKPAARSTSKEMSAPTVADPAEQAKTPGATKPITRPRFARRGSQTTPAIHSSYNRPVAGAVAPGKLKKEGDDGADDAIGRGSTTKVPVNNRRRPTKDLSGDINSPPKKRQRGSTNTADQKTKLSQSMSEYFPDPSREVPDSQSSFTTAGQKTKLSRSMPGLFPDPSREVPDSQPSSTSMPVQPEALSSGTRHHRRLSGLVTYGSQSSNSART</sequence>
<evidence type="ECO:0008006" key="9">
    <source>
        <dbReference type="Google" id="ProtNLM"/>
    </source>
</evidence>
<feature type="coiled-coil region" evidence="5">
    <location>
        <begin position="791"/>
        <end position="937"/>
    </location>
</feature>
<protein>
    <recommendedName>
        <fullName evidence="9">Cep57 centrosome microtubule-binding domain-containing protein</fullName>
    </recommendedName>
</protein>
<evidence type="ECO:0000256" key="6">
    <source>
        <dbReference type="SAM" id="MobiDB-lite"/>
    </source>
</evidence>
<reference evidence="7 8" key="1">
    <citation type="submission" date="2018-06" db="EMBL/GenBank/DDBJ databases">
        <title>Complete Genomes of Monosporascus.</title>
        <authorList>
            <person name="Robinson A.J."/>
            <person name="Natvig D.O."/>
        </authorList>
    </citation>
    <scope>NUCLEOTIDE SEQUENCE [LARGE SCALE GENOMIC DNA]</scope>
    <source>
        <strain evidence="7 8">CBS 609.92</strain>
    </source>
</reference>
<evidence type="ECO:0000256" key="5">
    <source>
        <dbReference type="SAM" id="Coils"/>
    </source>
</evidence>
<evidence type="ECO:0000313" key="7">
    <source>
        <dbReference type="EMBL" id="RYO85798.1"/>
    </source>
</evidence>
<name>A0ABY0H939_9PEZI</name>
<dbReference type="PANTHER" id="PTHR47970">
    <property type="entry name" value="KINESIN-LIKE PROTEIN KIF11"/>
    <property type="match status" value="1"/>
</dbReference>
<evidence type="ECO:0000256" key="4">
    <source>
        <dbReference type="ARBA" id="ARBA00023212"/>
    </source>
</evidence>
<comment type="caution">
    <text evidence="7">The sequence shown here is derived from an EMBL/GenBank/DDBJ whole genome shotgun (WGS) entry which is preliminary data.</text>
</comment>
<evidence type="ECO:0000256" key="3">
    <source>
        <dbReference type="ARBA" id="ARBA00023175"/>
    </source>
</evidence>
<feature type="region of interest" description="Disordered" evidence="6">
    <location>
        <begin position="117"/>
        <end position="362"/>
    </location>
</feature>
<feature type="compositionally biased region" description="Low complexity" evidence="6">
    <location>
        <begin position="250"/>
        <end position="260"/>
    </location>
</feature>
<proteinExistence type="predicted"/>
<keyword evidence="8" id="KW-1185">Reference proteome</keyword>
<feature type="compositionally biased region" description="Polar residues" evidence="6">
    <location>
        <begin position="188"/>
        <end position="200"/>
    </location>
</feature>
<feature type="compositionally biased region" description="Polar residues" evidence="6">
    <location>
        <begin position="1203"/>
        <end position="1215"/>
    </location>
</feature>
<evidence type="ECO:0000256" key="1">
    <source>
        <dbReference type="ARBA" id="ARBA00004245"/>
    </source>
</evidence>
<keyword evidence="3" id="KW-0505">Motor protein</keyword>
<feature type="region of interest" description="Disordered" evidence="6">
    <location>
        <begin position="1"/>
        <end position="29"/>
    </location>
</feature>
<feature type="compositionally biased region" description="Polar residues" evidence="6">
    <location>
        <begin position="1105"/>
        <end position="1117"/>
    </location>
</feature>
<feature type="compositionally biased region" description="Polar residues" evidence="6">
    <location>
        <begin position="1265"/>
        <end position="1275"/>
    </location>
</feature>
<feature type="compositionally biased region" description="Polar residues" evidence="6">
    <location>
        <begin position="1175"/>
        <end position="1191"/>
    </location>
</feature>
<feature type="compositionally biased region" description="Basic and acidic residues" evidence="6">
    <location>
        <begin position="218"/>
        <end position="234"/>
    </location>
</feature>
<evidence type="ECO:0000313" key="8">
    <source>
        <dbReference type="Proteomes" id="UP000294003"/>
    </source>
</evidence>
<feature type="compositionally biased region" description="Polar residues" evidence="6">
    <location>
        <begin position="135"/>
        <end position="153"/>
    </location>
</feature>